<dbReference type="Proteomes" id="UP000886523">
    <property type="component" value="Unassembled WGS sequence"/>
</dbReference>
<dbReference type="AlphaFoldDB" id="A0A9P6DKZ6"/>
<protein>
    <submittedName>
        <fullName evidence="1">Uncharacterized protein</fullName>
    </submittedName>
</protein>
<comment type="caution">
    <text evidence="1">The sequence shown here is derived from an EMBL/GenBank/DDBJ whole genome shotgun (WGS) entry which is preliminary data.</text>
</comment>
<gene>
    <name evidence="1" type="ORF">BS47DRAFT_1019237</name>
</gene>
<evidence type="ECO:0000313" key="2">
    <source>
        <dbReference type="Proteomes" id="UP000886523"/>
    </source>
</evidence>
<reference evidence="1" key="1">
    <citation type="journal article" date="2020" name="Nat. Commun.">
        <title>Large-scale genome sequencing of mycorrhizal fungi provides insights into the early evolution of symbiotic traits.</title>
        <authorList>
            <person name="Miyauchi S."/>
            <person name="Kiss E."/>
            <person name="Kuo A."/>
            <person name="Drula E."/>
            <person name="Kohler A."/>
            <person name="Sanchez-Garcia M."/>
            <person name="Morin E."/>
            <person name="Andreopoulos B."/>
            <person name="Barry K.W."/>
            <person name="Bonito G."/>
            <person name="Buee M."/>
            <person name="Carver A."/>
            <person name="Chen C."/>
            <person name="Cichocki N."/>
            <person name="Clum A."/>
            <person name="Culley D."/>
            <person name="Crous P.W."/>
            <person name="Fauchery L."/>
            <person name="Girlanda M."/>
            <person name="Hayes R.D."/>
            <person name="Keri Z."/>
            <person name="LaButti K."/>
            <person name="Lipzen A."/>
            <person name="Lombard V."/>
            <person name="Magnuson J."/>
            <person name="Maillard F."/>
            <person name="Murat C."/>
            <person name="Nolan M."/>
            <person name="Ohm R.A."/>
            <person name="Pangilinan J."/>
            <person name="Pereira M.F."/>
            <person name="Perotto S."/>
            <person name="Peter M."/>
            <person name="Pfister S."/>
            <person name="Riley R."/>
            <person name="Sitrit Y."/>
            <person name="Stielow J.B."/>
            <person name="Szollosi G."/>
            <person name="Zifcakova L."/>
            <person name="Stursova M."/>
            <person name="Spatafora J.W."/>
            <person name="Tedersoo L."/>
            <person name="Vaario L.M."/>
            <person name="Yamada A."/>
            <person name="Yan M."/>
            <person name="Wang P."/>
            <person name="Xu J."/>
            <person name="Bruns T."/>
            <person name="Baldrian P."/>
            <person name="Vilgalys R."/>
            <person name="Dunand C."/>
            <person name="Henrissat B."/>
            <person name="Grigoriev I.V."/>
            <person name="Hibbett D."/>
            <person name="Nagy L.G."/>
            <person name="Martin F.M."/>
        </authorList>
    </citation>
    <scope>NUCLEOTIDE SEQUENCE</scope>
    <source>
        <strain evidence="1">UP504</strain>
    </source>
</reference>
<name>A0A9P6DKZ6_9AGAM</name>
<organism evidence="1 2">
    <name type="scientific">Hydnum rufescens UP504</name>
    <dbReference type="NCBI Taxonomy" id="1448309"/>
    <lineage>
        <taxon>Eukaryota</taxon>
        <taxon>Fungi</taxon>
        <taxon>Dikarya</taxon>
        <taxon>Basidiomycota</taxon>
        <taxon>Agaricomycotina</taxon>
        <taxon>Agaricomycetes</taxon>
        <taxon>Cantharellales</taxon>
        <taxon>Hydnaceae</taxon>
        <taxon>Hydnum</taxon>
    </lineage>
</organism>
<keyword evidence="2" id="KW-1185">Reference proteome</keyword>
<proteinExistence type="predicted"/>
<sequence length="153" mass="15942">MYPSPNPPNPPNALLSGSLDFDSRALTPEFIAGLLQNNPLIGTAAATAFSPVSQPSFYHDAPYVAPAASNPLHPSPSPVVLSPPTHRGISIDHQSMTAGGILRKILEPEGEGVGTQVGMVVTMEGSACLLRLVLLTTVGLRAVEIEVGNRGVR</sequence>
<evidence type="ECO:0000313" key="1">
    <source>
        <dbReference type="EMBL" id="KAF9502794.1"/>
    </source>
</evidence>
<accession>A0A9P6DKZ6</accession>
<dbReference type="EMBL" id="MU129612">
    <property type="protein sequence ID" value="KAF9502794.1"/>
    <property type="molecule type" value="Genomic_DNA"/>
</dbReference>